<dbReference type="Proteomes" id="UP000752696">
    <property type="component" value="Unassembled WGS sequence"/>
</dbReference>
<sequence length="40" mass="4619">TGLPGCWKLATQLSRVCFRKADRSKFGSVTLNELIFRKQY</sequence>
<organism evidence="1 2">
    <name type="scientific">Heterotrigona itama</name>
    <dbReference type="NCBI Taxonomy" id="395501"/>
    <lineage>
        <taxon>Eukaryota</taxon>
        <taxon>Metazoa</taxon>
        <taxon>Ecdysozoa</taxon>
        <taxon>Arthropoda</taxon>
        <taxon>Hexapoda</taxon>
        <taxon>Insecta</taxon>
        <taxon>Pterygota</taxon>
        <taxon>Neoptera</taxon>
        <taxon>Endopterygota</taxon>
        <taxon>Hymenoptera</taxon>
        <taxon>Apocrita</taxon>
        <taxon>Aculeata</taxon>
        <taxon>Apoidea</taxon>
        <taxon>Anthophila</taxon>
        <taxon>Apidae</taxon>
        <taxon>Heterotrigona</taxon>
    </lineage>
</organism>
<feature type="non-terminal residue" evidence="1">
    <location>
        <position position="1"/>
    </location>
</feature>
<proteinExistence type="predicted"/>
<accession>A0A6V7GWW0</accession>
<evidence type="ECO:0000313" key="1">
    <source>
        <dbReference type="EMBL" id="CAD1469743.1"/>
    </source>
</evidence>
<evidence type="ECO:0000313" key="2">
    <source>
        <dbReference type="Proteomes" id="UP000752696"/>
    </source>
</evidence>
<name>A0A6V7GWW0_9HYME</name>
<comment type="caution">
    <text evidence="1">The sequence shown here is derived from an EMBL/GenBank/DDBJ whole genome shotgun (WGS) entry which is preliminary data.</text>
</comment>
<protein>
    <submittedName>
        <fullName evidence="1">Uncharacterized protein</fullName>
    </submittedName>
</protein>
<reference evidence="1" key="1">
    <citation type="submission" date="2020-07" db="EMBL/GenBank/DDBJ databases">
        <authorList>
            <person name="Nazaruddin N."/>
        </authorList>
    </citation>
    <scope>NUCLEOTIDE SEQUENCE</scope>
</reference>
<dbReference type="AlphaFoldDB" id="A0A6V7GWW0"/>
<dbReference type="EMBL" id="CAJDYZ010002888">
    <property type="protein sequence ID" value="CAD1469743.1"/>
    <property type="molecule type" value="Genomic_DNA"/>
</dbReference>
<keyword evidence="2" id="KW-1185">Reference proteome</keyword>
<gene>
    <name evidence="1" type="ORF">MHI_LOCUS147949</name>
</gene>